<evidence type="ECO:0000313" key="3">
    <source>
        <dbReference type="Proteomes" id="UP000593765"/>
    </source>
</evidence>
<dbReference type="AlphaFoldDB" id="A0A7M2X4P9"/>
<keyword evidence="3" id="KW-1185">Reference proteome</keyword>
<keyword evidence="1" id="KW-1133">Transmembrane helix</keyword>
<dbReference type="EMBL" id="CP063458">
    <property type="protein sequence ID" value="QOV91750.1"/>
    <property type="molecule type" value="Genomic_DNA"/>
</dbReference>
<name>A0A7M2X4P9_9BACT</name>
<dbReference type="Proteomes" id="UP000593765">
    <property type="component" value="Chromosome"/>
</dbReference>
<organism evidence="2 3">
    <name type="scientific">Humisphaera borealis</name>
    <dbReference type="NCBI Taxonomy" id="2807512"/>
    <lineage>
        <taxon>Bacteria</taxon>
        <taxon>Pseudomonadati</taxon>
        <taxon>Planctomycetota</taxon>
        <taxon>Phycisphaerae</taxon>
        <taxon>Tepidisphaerales</taxon>
        <taxon>Tepidisphaeraceae</taxon>
        <taxon>Humisphaera</taxon>
    </lineage>
</organism>
<keyword evidence="1" id="KW-0812">Transmembrane</keyword>
<evidence type="ECO:0000313" key="2">
    <source>
        <dbReference type="EMBL" id="QOV91750.1"/>
    </source>
</evidence>
<dbReference type="KEGG" id="hbs:IPV69_10480"/>
<proteinExistence type="predicted"/>
<accession>A0A7M2X4P9</accession>
<feature type="transmembrane region" description="Helical" evidence="1">
    <location>
        <begin position="60"/>
        <end position="80"/>
    </location>
</feature>
<evidence type="ECO:0000256" key="1">
    <source>
        <dbReference type="SAM" id="Phobius"/>
    </source>
</evidence>
<sequence length="230" mass="25291">MNYQLQPAKLIATTEQLSLRVSERLPDSGLSRVVADLVPVARQAVQVADSLVPANIPVRIFVGLLAMGLAGLAMVASASLRMPAGEASAIDVAQGIEATINILVFGGAAIYFVWSIETRLKRRRVLSLVAQLRSLAHVIDMHQISKTPDRIETTLRPTEHSPPRLQLTPDLLVRYLDYCSEALSLLSKLAALQVEEFDDPVTLEAVNDLETLTTGFSRKIWQKIMIIRRA</sequence>
<dbReference type="RefSeq" id="WP_206295062.1">
    <property type="nucleotide sequence ID" value="NZ_CP063458.1"/>
</dbReference>
<reference evidence="2 3" key="1">
    <citation type="submission" date="2020-10" db="EMBL/GenBank/DDBJ databases">
        <title>Wide distribution of Phycisphaera-like planctomycetes from WD2101 soil group in peatlands and genome analysis of the first cultivated representative.</title>
        <authorList>
            <person name="Dedysh S.N."/>
            <person name="Beletsky A.V."/>
            <person name="Ivanova A."/>
            <person name="Kulichevskaya I.S."/>
            <person name="Suzina N.E."/>
            <person name="Philippov D.A."/>
            <person name="Rakitin A.L."/>
            <person name="Mardanov A.V."/>
            <person name="Ravin N.V."/>
        </authorList>
    </citation>
    <scope>NUCLEOTIDE SEQUENCE [LARGE SCALE GENOMIC DNA]</scope>
    <source>
        <strain evidence="2 3">M1803</strain>
    </source>
</reference>
<gene>
    <name evidence="2" type="ORF">IPV69_10480</name>
</gene>
<keyword evidence="1" id="KW-0472">Membrane</keyword>
<protein>
    <submittedName>
        <fullName evidence="2">Uncharacterized protein</fullName>
    </submittedName>
</protein>
<feature type="transmembrane region" description="Helical" evidence="1">
    <location>
        <begin position="92"/>
        <end position="114"/>
    </location>
</feature>